<dbReference type="AlphaFoldDB" id="A0ABD0K4R1"/>
<accession>A0ABD0K4R1</accession>
<evidence type="ECO:0000256" key="1">
    <source>
        <dbReference type="SAM" id="MobiDB-lite"/>
    </source>
</evidence>
<evidence type="ECO:0000313" key="2">
    <source>
        <dbReference type="EMBL" id="KAK7482405.1"/>
    </source>
</evidence>
<reference evidence="2 3" key="1">
    <citation type="journal article" date="2023" name="Sci. Data">
        <title>Genome assembly of the Korean intertidal mud-creeper Batillaria attramentaria.</title>
        <authorList>
            <person name="Patra A.K."/>
            <person name="Ho P.T."/>
            <person name="Jun S."/>
            <person name="Lee S.J."/>
            <person name="Kim Y."/>
            <person name="Won Y.J."/>
        </authorList>
    </citation>
    <scope>NUCLEOTIDE SEQUENCE [LARGE SCALE GENOMIC DNA]</scope>
    <source>
        <strain evidence="2">Wonlab-2016</strain>
    </source>
</reference>
<keyword evidence="3" id="KW-1185">Reference proteome</keyword>
<comment type="caution">
    <text evidence="2">The sequence shown here is derived from an EMBL/GenBank/DDBJ whole genome shotgun (WGS) entry which is preliminary data.</text>
</comment>
<gene>
    <name evidence="2" type="ORF">BaRGS_00026327</name>
</gene>
<dbReference type="EMBL" id="JACVVK020000245">
    <property type="protein sequence ID" value="KAK7482405.1"/>
    <property type="molecule type" value="Genomic_DNA"/>
</dbReference>
<sequence length="129" mass="13653">MEQVRHKLKFSADSAVLLSTTIGTGSGALCNLHQCPPCKLVHHSVASGSLPLMQDARKESQSDTPSGDGDAGNGGVTTELEIVQVLNMADTPKGENSISAATLKVNSFILPPIKNPILKFRHPHFLGEP</sequence>
<feature type="region of interest" description="Disordered" evidence="1">
    <location>
        <begin position="51"/>
        <end position="76"/>
    </location>
</feature>
<dbReference type="Proteomes" id="UP001519460">
    <property type="component" value="Unassembled WGS sequence"/>
</dbReference>
<proteinExistence type="predicted"/>
<name>A0ABD0K4R1_9CAEN</name>
<organism evidence="2 3">
    <name type="scientific">Batillaria attramentaria</name>
    <dbReference type="NCBI Taxonomy" id="370345"/>
    <lineage>
        <taxon>Eukaryota</taxon>
        <taxon>Metazoa</taxon>
        <taxon>Spiralia</taxon>
        <taxon>Lophotrochozoa</taxon>
        <taxon>Mollusca</taxon>
        <taxon>Gastropoda</taxon>
        <taxon>Caenogastropoda</taxon>
        <taxon>Sorbeoconcha</taxon>
        <taxon>Cerithioidea</taxon>
        <taxon>Batillariidae</taxon>
        <taxon>Batillaria</taxon>
    </lineage>
</organism>
<protein>
    <submittedName>
        <fullName evidence="2">Uncharacterized protein</fullName>
    </submittedName>
</protein>
<evidence type="ECO:0000313" key="3">
    <source>
        <dbReference type="Proteomes" id="UP001519460"/>
    </source>
</evidence>